<feature type="transmembrane region" description="Helical" evidence="11">
    <location>
        <begin position="12"/>
        <end position="32"/>
    </location>
</feature>
<feature type="transmembrane region" description="Helical" evidence="11">
    <location>
        <begin position="424"/>
        <end position="447"/>
    </location>
</feature>
<dbReference type="GO" id="GO:0020037">
    <property type="term" value="F:heme binding"/>
    <property type="evidence" value="ECO:0007669"/>
    <property type="project" value="TreeGrafter"/>
</dbReference>
<evidence type="ECO:0000256" key="2">
    <source>
        <dbReference type="ARBA" id="ARBA00022448"/>
    </source>
</evidence>
<dbReference type="GO" id="GO:0070069">
    <property type="term" value="C:cytochrome complex"/>
    <property type="evidence" value="ECO:0007669"/>
    <property type="project" value="InterPro"/>
</dbReference>
<keyword evidence="13" id="KW-1185">Reference proteome</keyword>
<dbReference type="GO" id="GO:0046872">
    <property type="term" value="F:metal ion binding"/>
    <property type="evidence" value="ECO:0007669"/>
    <property type="project" value="UniProtKB-KW"/>
</dbReference>
<keyword evidence="7" id="KW-0249">Electron transport</keyword>
<dbReference type="GO" id="GO:0005886">
    <property type="term" value="C:plasma membrane"/>
    <property type="evidence" value="ECO:0007669"/>
    <property type="project" value="UniProtKB-SubCell"/>
</dbReference>
<keyword evidence="10 11" id="KW-0472">Membrane</keyword>
<dbReference type="GO" id="GO:0016682">
    <property type="term" value="F:oxidoreductase activity, acting on diphenols and related substances as donors, oxygen as acceptor"/>
    <property type="evidence" value="ECO:0007669"/>
    <property type="project" value="TreeGrafter"/>
</dbReference>
<feature type="transmembrane region" description="Helical" evidence="11">
    <location>
        <begin position="330"/>
        <end position="356"/>
    </location>
</feature>
<keyword evidence="9" id="KW-0408">Iron</keyword>
<keyword evidence="2" id="KW-0813">Transport</keyword>
<reference evidence="12" key="1">
    <citation type="journal article" date="2014" name="Int. J. Syst. Evol. Microbiol.">
        <title>Complete genome sequence of Corynebacterium casei LMG S-19264T (=DSM 44701T), isolated from a smear-ripened cheese.</title>
        <authorList>
            <consortium name="US DOE Joint Genome Institute (JGI-PGF)"/>
            <person name="Walter F."/>
            <person name="Albersmeier A."/>
            <person name="Kalinowski J."/>
            <person name="Ruckert C."/>
        </authorList>
    </citation>
    <scope>NUCLEOTIDE SEQUENCE</scope>
    <source>
        <strain evidence="12">JCM 10088</strain>
    </source>
</reference>
<evidence type="ECO:0000256" key="9">
    <source>
        <dbReference type="ARBA" id="ARBA00023004"/>
    </source>
</evidence>
<evidence type="ECO:0000313" key="13">
    <source>
        <dbReference type="Proteomes" id="UP000610960"/>
    </source>
</evidence>
<evidence type="ECO:0000256" key="8">
    <source>
        <dbReference type="ARBA" id="ARBA00022989"/>
    </source>
</evidence>
<feature type="transmembrane region" description="Helical" evidence="11">
    <location>
        <begin position="146"/>
        <end position="166"/>
    </location>
</feature>
<accession>A0A830GWZ1</accession>
<evidence type="ECO:0000256" key="11">
    <source>
        <dbReference type="SAM" id="Phobius"/>
    </source>
</evidence>
<organism evidence="12 13">
    <name type="scientific">Thermocladium modestius</name>
    <dbReference type="NCBI Taxonomy" id="62609"/>
    <lineage>
        <taxon>Archaea</taxon>
        <taxon>Thermoproteota</taxon>
        <taxon>Thermoprotei</taxon>
        <taxon>Thermoproteales</taxon>
        <taxon>Thermoproteaceae</taxon>
        <taxon>Thermocladium</taxon>
    </lineage>
</organism>
<evidence type="ECO:0000256" key="6">
    <source>
        <dbReference type="ARBA" id="ARBA00022723"/>
    </source>
</evidence>
<comment type="caution">
    <text evidence="12">The sequence shown here is derived from an EMBL/GenBank/DDBJ whole genome shotgun (WGS) entry which is preliminary data.</text>
</comment>
<evidence type="ECO:0000256" key="7">
    <source>
        <dbReference type="ARBA" id="ARBA00022982"/>
    </source>
</evidence>
<keyword evidence="6" id="KW-0479">Metal-binding</keyword>
<evidence type="ECO:0000313" key="12">
    <source>
        <dbReference type="EMBL" id="GGP22107.1"/>
    </source>
</evidence>
<gene>
    <name evidence="12" type="ORF">GCM10007981_16840</name>
</gene>
<reference evidence="12" key="2">
    <citation type="submission" date="2020-09" db="EMBL/GenBank/DDBJ databases">
        <authorList>
            <person name="Sun Q."/>
            <person name="Ohkuma M."/>
        </authorList>
    </citation>
    <scope>NUCLEOTIDE SEQUENCE</scope>
    <source>
        <strain evidence="12">JCM 10088</strain>
    </source>
</reference>
<dbReference type="GO" id="GO:0009055">
    <property type="term" value="F:electron transfer activity"/>
    <property type="evidence" value="ECO:0007669"/>
    <property type="project" value="InterPro"/>
</dbReference>
<evidence type="ECO:0000256" key="4">
    <source>
        <dbReference type="ARBA" id="ARBA00022617"/>
    </source>
</evidence>
<dbReference type="InterPro" id="IPR002585">
    <property type="entry name" value="Cyt-d_ubiquinol_oxidase_su_1"/>
</dbReference>
<dbReference type="GO" id="GO:0019646">
    <property type="term" value="P:aerobic electron transport chain"/>
    <property type="evidence" value="ECO:0007669"/>
    <property type="project" value="InterPro"/>
</dbReference>
<keyword evidence="4" id="KW-0349">Heme</keyword>
<evidence type="ECO:0000256" key="1">
    <source>
        <dbReference type="ARBA" id="ARBA00004651"/>
    </source>
</evidence>
<keyword evidence="8 11" id="KW-1133">Transmembrane helix</keyword>
<keyword evidence="3" id="KW-1003">Cell membrane</keyword>
<name>A0A830GWZ1_9CREN</name>
<sequence>MFRFDIRIKCLYPSLLLPKFMNSLYAPLLVRYVSATGILVHLLLASMFIGTITLAVVSEGIYAYIKDARWLDTAKMFGRVAGIFLGTGAAFGTLVEFGLVTIWSNFVSIMGSALVLPFYIELYAFLFEVIFIVFYEFTWNKLGRGVHLTLGALAAFGAYFSAYNILAVMSSLSMAPPGLMIKQADIGGLISYVAVFQSPTQVFNMYWWGAQVFIWHGMLAATILSWSIVASIYVYKYLHGRDPHHLAILRIMIPTIAVLTAIEGFLLGHDQGELVLSADPLKLAAMEGMFWSGLKVDPLLSFFAFGTTNHAFWGYYTWPASIRPPAFLPFFYLVLMVGLGAAIGGWAAITGLYLLLKREPPTWWFKLGYALGPAAGLASIGGAVTSETGRNPFILVQNLGGNPPTITGVPVSAIYNPTIAVSPLLAAAILLVILAIPGLTAYMLYLATRPRKTGGEP</sequence>
<dbReference type="AlphaFoldDB" id="A0A830GWZ1"/>
<proteinExistence type="predicted"/>
<feature type="transmembrane region" description="Helical" evidence="11">
    <location>
        <begin position="38"/>
        <end position="65"/>
    </location>
</feature>
<evidence type="ECO:0000256" key="5">
    <source>
        <dbReference type="ARBA" id="ARBA00022692"/>
    </source>
</evidence>
<dbReference type="PANTHER" id="PTHR30365:SF14">
    <property type="entry name" value="CYTOCHROME BD MENAQUINOL OXIDASE SUBUNIT I-RELATED"/>
    <property type="match status" value="1"/>
</dbReference>
<dbReference type="Proteomes" id="UP000610960">
    <property type="component" value="Unassembled WGS sequence"/>
</dbReference>
<protein>
    <submittedName>
        <fullName evidence="12">Uncharacterized protein</fullName>
    </submittedName>
</protein>
<dbReference type="PANTHER" id="PTHR30365">
    <property type="entry name" value="CYTOCHROME D UBIQUINOL OXIDASE"/>
    <property type="match status" value="1"/>
</dbReference>
<feature type="transmembrane region" description="Helical" evidence="11">
    <location>
        <begin position="213"/>
        <end position="235"/>
    </location>
</feature>
<feature type="transmembrane region" description="Helical" evidence="11">
    <location>
        <begin position="77"/>
        <end position="103"/>
    </location>
</feature>
<keyword evidence="5 11" id="KW-0812">Transmembrane</keyword>
<evidence type="ECO:0000256" key="3">
    <source>
        <dbReference type="ARBA" id="ARBA00022475"/>
    </source>
</evidence>
<feature type="transmembrane region" description="Helical" evidence="11">
    <location>
        <begin position="247"/>
        <end position="267"/>
    </location>
</feature>
<dbReference type="EMBL" id="BMNL01000004">
    <property type="protein sequence ID" value="GGP22107.1"/>
    <property type="molecule type" value="Genomic_DNA"/>
</dbReference>
<evidence type="ECO:0000256" key="10">
    <source>
        <dbReference type="ARBA" id="ARBA00023136"/>
    </source>
</evidence>
<comment type="subcellular location">
    <subcellularLocation>
        <location evidence="1">Cell membrane</location>
        <topology evidence="1">Multi-pass membrane protein</topology>
    </subcellularLocation>
</comment>
<feature type="transmembrane region" description="Helical" evidence="11">
    <location>
        <begin position="109"/>
        <end position="134"/>
    </location>
</feature>
<dbReference type="Pfam" id="PF01654">
    <property type="entry name" value="Cyt_bd_oxida_I"/>
    <property type="match status" value="1"/>
</dbReference>